<sequence>MATANHVEQARRDGVVLGVPLGDLGWFQSLLMGTAAGMASFFASTFCAIMGFLVYLSVTHKPVDFARTYRDIGFPIGLVVLIVSYVYLGYLWIRRKARRTRSEN</sequence>
<evidence type="ECO:0000256" key="1">
    <source>
        <dbReference type="SAM" id="Phobius"/>
    </source>
</evidence>
<keyword evidence="1" id="KW-0812">Transmembrane</keyword>
<dbReference type="OrthoDB" id="123520at2"/>
<evidence type="ECO:0000313" key="3">
    <source>
        <dbReference type="Proteomes" id="UP000236728"/>
    </source>
</evidence>
<dbReference type="EMBL" id="FNVA01000003">
    <property type="protein sequence ID" value="SEG17815.1"/>
    <property type="molecule type" value="Genomic_DNA"/>
</dbReference>
<dbReference type="RefSeq" id="WP_103932978.1">
    <property type="nucleotide sequence ID" value="NZ_FNVA01000003.1"/>
</dbReference>
<reference evidence="2 3" key="1">
    <citation type="submission" date="2016-10" db="EMBL/GenBank/DDBJ databases">
        <authorList>
            <person name="de Groot N.N."/>
        </authorList>
    </citation>
    <scope>NUCLEOTIDE SEQUENCE [LARGE SCALE GENOMIC DNA]</scope>
    <source>
        <strain evidence="2 3">DSM 22489</strain>
    </source>
</reference>
<dbReference type="Proteomes" id="UP000236728">
    <property type="component" value="Unassembled WGS sequence"/>
</dbReference>
<proteinExistence type="predicted"/>
<organism evidence="2 3">
    <name type="scientific">Bryocella elongata</name>
    <dbReference type="NCBI Taxonomy" id="863522"/>
    <lineage>
        <taxon>Bacteria</taxon>
        <taxon>Pseudomonadati</taxon>
        <taxon>Acidobacteriota</taxon>
        <taxon>Terriglobia</taxon>
        <taxon>Terriglobales</taxon>
        <taxon>Acidobacteriaceae</taxon>
        <taxon>Bryocella</taxon>
    </lineage>
</organism>
<evidence type="ECO:0000313" key="2">
    <source>
        <dbReference type="EMBL" id="SEG17815.1"/>
    </source>
</evidence>
<dbReference type="AlphaFoldDB" id="A0A1H5Y204"/>
<feature type="transmembrane region" description="Helical" evidence="1">
    <location>
        <begin position="30"/>
        <end position="52"/>
    </location>
</feature>
<keyword evidence="3" id="KW-1185">Reference proteome</keyword>
<feature type="transmembrane region" description="Helical" evidence="1">
    <location>
        <begin position="72"/>
        <end position="93"/>
    </location>
</feature>
<name>A0A1H5Y204_9BACT</name>
<gene>
    <name evidence="2" type="ORF">SAMN05421819_2074</name>
</gene>
<accession>A0A1H5Y204</accession>
<keyword evidence="1" id="KW-0472">Membrane</keyword>
<protein>
    <submittedName>
        <fullName evidence="2">Uncharacterized protein</fullName>
    </submittedName>
</protein>
<keyword evidence="1" id="KW-1133">Transmembrane helix</keyword>